<dbReference type="PROSITE" id="PS51198">
    <property type="entry name" value="UVRD_HELICASE_ATP_BIND"/>
    <property type="match status" value="1"/>
</dbReference>
<evidence type="ECO:0000313" key="8">
    <source>
        <dbReference type="Proteomes" id="UP001551675"/>
    </source>
</evidence>
<keyword evidence="3 5" id="KW-0347">Helicase</keyword>
<evidence type="ECO:0000256" key="4">
    <source>
        <dbReference type="ARBA" id="ARBA00022840"/>
    </source>
</evidence>
<dbReference type="PANTHER" id="PTHR11070:SF45">
    <property type="entry name" value="DNA 3'-5' HELICASE"/>
    <property type="match status" value="1"/>
</dbReference>
<protein>
    <submittedName>
        <fullName evidence="7">ATP-binding domain-containing protein</fullName>
    </submittedName>
</protein>
<dbReference type="InterPro" id="IPR027417">
    <property type="entry name" value="P-loop_NTPase"/>
</dbReference>
<dbReference type="Pfam" id="PF13538">
    <property type="entry name" value="UvrD_C_2"/>
    <property type="match status" value="1"/>
</dbReference>
<keyword evidence="2 5" id="KW-0378">Hydrolase</keyword>
<evidence type="ECO:0000256" key="5">
    <source>
        <dbReference type="PROSITE-ProRule" id="PRU00560"/>
    </source>
</evidence>
<sequence length="751" mass="82268">MMSRQPAQALREEQSYVSMLYDRLDTARERAEAALSTVFARGGGGTRQAAIEREVSADEHARRVAQLSGVERGLCFGRIDDTGGETYYIGRIGLRDDEHDSVLIDWRAPVARPFYVATPGDPASLVRRRHIHTRGRTVTGLDDEVFDLDRMDESDRRNLVGEAALMATLRRGRTGRMGDIVATIQTEQDRVIRSGLPGALVVQGGPGTGKTVAALHRAAYLLYAHRATLERRGVLVVGPNAMFSRYIGQVLPALGETEVVLSSVGELHAGVHATADDEPAVAVLKGDLRMADVIEAAVRDRQRVPDGDLEVLIDVRTSIRGGVEVVVERMALRLDHGACLRARDRARALGRPHNLARRVFVNKVLMGLAVDEARSLDRPYDEEDLRYAREALWQQASVRAALEELWPYLTPERLVGELLSDPARLRAATAGLLGDEERSLLLRRAGAPWTVGDVPLLDEAAELLGQDDAEARARERAAEEERQDEETYARGVLEIADLTGMMEATALAERHHDTGRAVTTAQRAAADRSWAYGHVIVDEAQELSAMAWRAIMRRIPARSLTVVGDIAQTGSAAGARSWGEMLDPYVKDRWREERLMVNYRTPVEIMDVAADVLKVVAPEQEPPESVRDGEARPRAVPYRGTDLSALVAEELEAIGEGTLAVLTPDARHAETAALFPQEADPLESAVAVLTVNQCKGLEFDAVVVVAPEEILAQSPMGGQDLYVAITRATRRLTVLHDGGLPTMLERLAHEG</sequence>
<dbReference type="PANTHER" id="PTHR11070">
    <property type="entry name" value="UVRD / RECB / PCRA DNA HELICASE FAMILY MEMBER"/>
    <property type="match status" value="1"/>
</dbReference>
<dbReference type="SUPFAM" id="SSF52540">
    <property type="entry name" value="P-loop containing nucleoside triphosphate hydrolases"/>
    <property type="match status" value="1"/>
</dbReference>
<comment type="caution">
    <text evidence="7">The sequence shown here is derived from an EMBL/GenBank/DDBJ whole genome shotgun (WGS) entry which is preliminary data.</text>
</comment>
<keyword evidence="1 5" id="KW-0547">Nucleotide-binding</keyword>
<dbReference type="Proteomes" id="UP001551675">
    <property type="component" value="Unassembled WGS sequence"/>
</dbReference>
<dbReference type="Gene3D" id="3.40.50.300">
    <property type="entry name" value="P-loop containing nucleotide triphosphate hydrolases"/>
    <property type="match status" value="3"/>
</dbReference>
<proteinExistence type="predicted"/>
<evidence type="ECO:0000256" key="3">
    <source>
        <dbReference type="ARBA" id="ARBA00022806"/>
    </source>
</evidence>
<accession>A0ABV3GJ37</accession>
<evidence type="ECO:0000256" key="2">
    <source>
        <dbReference type="ARBA" id="ARBA00022801"/>
    </source>
</evidence>
<evidence type="ECO:0000259" key="6">
    <source>
        <dbReference type="PROSITE" id="PS51198"/>
    </source>
</evidence>
<gene>
    <name evidence="7" type="ORF">AB0I59_23860</name>
</gene>
<feature type="domain" description="UvrD-like helicase ATP-binding" evidence="6">
    <location>
        <begin position="183"/>
        <end position="602"/>
    </location>
</feature>
<name>A0ABV3GJ37_MICGL</name>
<dbReference type="GO" id="GO:0005524">
    <property type="term" value="F:ATP binding"/>
    <property type="evidence" value="ECO:0007669"/>
    <property type="project" value="UniProtKB-KW"/>
</dbReference>
<dbReference type="InterPro" id="IPR000212">
    <property type="entry name" value="DNA_helicase_UvrD/REP"/>
</dbReference>
<evidence type="ECO:0000313" key="7">
    <source>
        <dbReference type="EMBL" id="MEV0971659.1"/>
    </source>
</evidence>
<dbReference type="EMBL" id="JBFALK010000013">
    <property type="protein sequence ID" value="MEV0971659.1"/>
    <property type="molecule type" value="Genomic_DNA"/>
</dbReference>
<keyword evidence="4 5" id="KW-0067">ATP-binding</keyword>
<dbReference type="RefSeq" id="WP_061255957.1">
    <property type="nucleotide sequence ID" value="NZ_JBFALK010000013.1"/>
</dbReference>
<organism evidence="7 8">
    <name type="scientific">Microtetraspora glauca</name>
    <dbReference type="NCBI Taxonomy" id="1996"/>
    <lineage>
        <taxon>Bacteria</taxon>
        <taxon>Bacillati</taxon>
        <taxon>Actinomycetota</taxon>
        <taxon>Actinomycetes</taxon>
        <taxon>Streptosporangiales</taxon>
        <taxon>Streptosporangiaceae</taxon>
        <taxon>Microtetraspora</taxon>
    </lineage>
</organism>
<evidence type="ECO:0000256" key="1">
    <source>
        <dbReference type="ARBA" id="ARBA00022741"/>
    </source>
</evidence>
<feature type="binding site" evidence="5">
    <location>
        <begin position="204"/>
        <end position="211"/>
    </location>
    <ligand>
        <name>ATP</name>
        <dbReference type="ChEBI" id="CHEBI:30616"/>
    </ligand>
</feature>
<dbReference type="InterPro" id="IPR027785">
    <property type="entry name" value="UvrD-like_helicase_C"/>
</dbReference>
<reference evidence="7 8" key="1">
    <citation type="submission" date="2024-06" db="EMBL/GenBank/DDBJ databases">
        <title>The Natural Products Discovery Center: Release of the First 8490 Sequenced Strains for Exploring Actinobacteria Biosynthetic Diversity.</title>
        <authorList>
            <person name="Kalkreuter E."/>
            <person name="Kautsar S.A."/>
            <person name="Yang D."/>
            <person name="Bader C.D."/>
            <person name="Teijaro C.N."/>
            <person name="Fluegel L."/>
            <person name="Davis C.M."/>
            <person name="Simpson J.R."/>
            <person name="Lauterbach L."/>
            <person name="Steele A.D."/>
            <person name="Gui C."/>
            <person name="Meng S."/>
            <person name="Li G."/>
            <person name="Viehrig K."/>
            <person name="Ye F."/>
            <person name="Su P."/>
            <person name="Kiefer A.F."/>
            <person name="Nichols A."/>
            <person name="Cepeda A.J."/>
            <person name="Yan W."/>
            <person name="Fan B."/>
            <person name="Jiang Y."/>
            <person name="Adhikari A."/>
            <person name="Zheng C.-J."/>
            <person name="Schuster L."/>
            <person name="Cowan T.M."/>
            <person name="Smanski M.J."/>
            <person name="Chevrette M.G."/>
            <person name="De Carvalho L.P.S."/>
            <person name="Shen B."/>
        </authorList>
    </citation>
    <scope>NUCLEOTIDE SEQUENCE [LARGE SCALE GENOMIC DNA]</scope>
    <source>
        <strain evidence="7 8">NPDC050100</strain>
    </source>
</reference>
<keyword evidence="8" id="KW-1185">Reference proteome</keyword>
<dbReference type="InterPro" id="IPR014016">
    <property type="entry name" value="UvrD-like_ATP-bd"/>
</dbReference>